<dbReference type="PANTHER" id="PTHR31549">
    <property type="entry name" value="PROTEIN, PUTATIVE (DUF247)-RELATED-RELATED"/>
    <property type="match status" value="1"/>
</dbReference>
<dbReference type="AlphaFoldDB" id="A0AA39VYQ1"/>
<evidence type="ECO:0000313" key="2">
    <source>
        <dbReference type="EMBL" id="KAK0595676.1"/>
    </source>
</evidence>
<sequence length="203" mass="23862">MSQKDDIVSMEPVRERKAARQQNGKTSRGNEEYFKSLDEALEEAVRDEAENSAKPKIQKIPFMLRDNDNFKKYIEPRVVSIGPFHAKNWNLQVTKWMKLKLAALFIRECYIDKNVLYENIMEKIADFKGCYTDEATECYNNEEQELAWMFLVDGCALLQYMSICALEKNDRDIKLKQLKIKKITWRLFSRMCSCWITNSPTSS</sequence>
<feature type="region of interest" description="Disordered" evidence="1">
    <location>
        <begin position="1"/>
        <end position="32"/>
    </location>
</feature>
<reference evidence="2" key="1">
    <citation type="journal article" date="2022" name="Plant J.">
        <title>Strategies of tolerance reflected in two North American maple genomes.</title>
        <authorList>
            <person name="McEvoy S.L."/>
            <person name="Sezen U.U."/>
            <person name="Trouern-Trend A."/>
            <person name="McMahon S.M."/>
            <person name="Schaberg P.G."/>
            <person name="Yang J."/>
            <person name="Wegrzyn J.L."/>
            <person name="Swenson N.G."/>
        </authorList>
    </citation>
    <scope>NUCLEOTIDE SEQUENCE</scope>
    <source>
        <strain evidence="2">NS2018</strain>
    </source>
</reference>
<keyword evidence="3" id="KW-1185">Reference proteome</keyword>
<name>A0AA39VYQ1_ACESA</name>
<comment type="caution">
    <text evidence="2">The sequence shown here is derived from an EMBL/GenBank/DDBJ whole genome shotgun (WGS) entry which is preliminary data.</text>
</comment>
<dbReference type="EMBL" id="JAUESC010000004">
    <property type="protein sequence ID" value="KAK0595676.1"/>
    <property type="molecule type" value="Genomic_DNA"/>
</dbReference>
<dbReference type="Pfam" id="PF03140">
    <property type="entry name" value="DUF247"/>
    <property type="match status" value="1"/>
</dbReference>
<dbReference type="PANTHER" id="PTHR31549:SF191">
    <property type="entry name" value="DUF247 DOMAIN PROTEIN"/>
    <property type="match status" value="1"/>
</dbReference>
<feature type="compositionally biased region" description="Basic and acidic residues" evidence="1">
    <location>
        <begin position="1"/>
        <end position="18"/>
    </location>
</feature>
<protein>
    <submittedName>
        <fullName evidence="2">Uncharacterized protein</fullName>
    </submittedName>
</protein>
<dbReference type="InterPro" id="IPR004158">
    <property type="entry name" value="DUF247_pln"/>
</dbReference>
<gene>
    <name evidence="2" type="ORF">LWI29_008947</name>
</gene>
<dbReference type="Proteomes" id="UP001168877">
    <property type="component" value="Unassembled WGS sequence"/>
</dbReference>
<proteinExistence type="predicted"/>
<accession>A0AA39VYQ1</accession>
<organism evidence="2 3">
    <name type="scientific">Acer saccharum</name>
    <name type="common">Sugar maple</name>
    <dbReference type="NCBI Taxonomy" id="4024"/>
    <lineage>
        <taxon>Eukaryota</taxon>
        <taxon>Viridiplantae</taxon>
        <taxon>Streptophyta</taxon>
        <taxon>Embryophyta</taxon>
        <taxon>Tracheophyta</taxon>
        <taxon>Spermatophyta</taxon>
        <taxon>Magnoliopsida</taxon>
        <taxon>eudicotyledons</taxon>
        <taxon>Gunneridae</taxon>
        <taxon>Pentapetalae</taxon>
        <taxon>rosids</taxon>
        <taxon>malvids</taxon>
        <taxon>Sapindales</taxon>
        <taxon>Sapindaceae</taxon>
        <taxon>Hippocastanoideae</taxon>
        <taxon>Acereae</taxon>
        <taxon>Acer</taxon>
    </lineage>
</organism>
<reference evidence="2" key="2">
    <citation type="submission" date="2023-06" db="EMBL/GenBank/DDBJ databases">
        <authorList>
            <person name="Swenson N.G."/>
            <person name="Wegrzyn J.L."/>
            <person name="Mcevoy S.L."/>
        </authorList>
    </citation>
    <scope>NUCLEOTIDE SEQUENCE</scope>
    <source>
        <strain evidence="2">NS2018</strain>
        <tissue evidence="2">Leaf</tissue>
    </source>
</reference>
<evidence type="ECO:0000313" key="3">
    <source>
        <dbReference type="Proteomes" id="UP001168877"/>
    </source>
</evidence>
<evidence type="ECO:0000256" key="1">
    <source>
        <dbReference type="SAM" id="MobiDB-lite"/>
    </source>
</evidence>